<evidence type="ECO:0000313" key="11">
    <source>
        <dbReference type="EMBL" id="KAL1591230.1"/>
    </source>
</evidence>
<keyword evidence="4 9" id="KW-0812">Transmembrane</keyword>
<dbReference type="Pfam" id="PF02990">
    <property type="entry name" value="EMP70"/>
    <property type="match status" value="1"/>
</dbReference>
<organism evidence="11 12">
    <name type="scientific">Cladosporium halotolerans</name>
    <dbReference type="NCBI Taxonomy" id="1052096"/>
    <lineage>
        <taxon>Eukaryota</taxon>
        <taxon>Fungi</taxon>
        <taxon>Dikarya</taxon>
        <taxon>Ascomycota</taxon>
        <taxon>Pezizomycotina</taxon>
        <taxon>Dothideomycetes</taxon>
        <taxon>Dothideomycetidae</taxon>
        <taxon>Cladosporiales</taxon>
        <taxon>Cladosporiaceae</taxon>
        <taxon>Cladosporium</taxon>
    </lineage>
</organism>
<feature type="transmembrane region" description="Helical" evidence="9">
    <location>
        <begin position="352"/>
        <end position="376"/>
    </location>
</feature>
<dbReference type="PANTHER" id="PTHR10766">
    <property type="entry name" value="TRANSMEMBRANE 9 SUPERFAMILY PROTEIN"/>
    <property type="match status" value="1"/>
</dbReference>
<dbReference type="Proteomes" id="UP000803884">
    <property type="component" value="Unassembled WGS sequence"/>
</dbReference>
<evidence type="ECO:0000256" key="7">
    <source>
        <dbReference type="ARBA" id="ARBA00023034"/>
    </source>
</evidence>
<comment type="subcellular location">
    <subcellularLocation>
        <location evidence="2">Golgi apparatus</location>
    </subcellularLocation>
    <subcellularLocation>
        <location evidence="1">Membrane</location>
        <topology evidence="1">Multi-pass membrane protein</topology>
    </subcellularLocation>
</comment>
<keyword evidence="12" id="KW-1185">Reference proteome</keyword>
<dbReference type="GeneID" id="96001527"/>
<keyword evidence="8 9" id="KW-0472">Membrane</keyword>
<feature type="transmembrane region" description="Helical" evidence="9">
    <location>
        <begin position="461"/>
        <end position="488"/>
    </location>
</feature>
<gene>
    <name evidence="11" type="ORF">WHR41_00083</name>
</gene>
<feature type="transmembrane region" description="Helical" evidence="9">
    <location>
        <begin position="724"/>
        <end position="753"/>
    </location>
</feature>
<sequence>MAWTQRSCRSAAEAPRRASREHSPRHSFFFTTTAFATANSRIASMATDFRIGAACWAALLLCLQCAQAFYIPGWSIKSWRDGDSIPLFVNKIYSDNTQIQYAFSELPFVCPPSGRQREGTGLISGSNVALNLGEVLRGDRIMVSDYELEMGKDDEAHYLCSQKVDRAGLRKAVEVVKNGYVAEWIVDNLPGATSFMTVDKSRKYYASGFKMGYEDVSPTTGKPRFYINNHVTLVVRYHAAPGKDGEQGKKVIVGFEVYAKSIEASNRDGNGLPPNLHEVGNGMELTMARKANATLPRDLDSSYHPEEIDDGNEDATLTIPYTYSVYFREDEHIEWANRWDLYFVNQEESSKIHWLAIINSLVIFSALSAVVAVILARTVRGDIKGYRESGLEDGKLRIGKRNKGFRSPRSPRKSFEKGGLLDQGDSEGADDASSDDELPEDTTGWKLVHGDVFRAPALGQLLAPLIGSGMQLVVMSTGLVALSCFGVLNPSFRGGFVSVGISLFILAGAFSGYFSARIYKTFNGTLWKHNAVVTAVLVPGLLFSTIFILNLFVWANASSTAIPLGSLVALVFLWLVVQLPLVYVGSWYGYNRSGAYSNPIKANAVPRQIPYQPWYARPLQAALVAGLIPFAVIFIELLFLFRSLWQDKSGYYYVFGFLAVVSTILILAVMETTVIGVYIQLCSENYNWQWHSFLLGSSSAFWVFAYTAYYFATQLHITGFANTVLFFSYAGLACAVYGLLMGTIGFLTAYAFVRRIYSAIKVD</sequence>
<evidence type="ECO:0000313" key="12">
    <source>
        <dbReference type="Proteomes" id="UP000803884"/>
    </source>
</evidence>
<feature type="compositionally biased region" description="Acidic residues" evidence="10">
    <location>
        <begin position="424"/>
        <end position="440"/>
    </location>
</feature>
<feature type="transmembrane region" description="Helical" evidence="9">
    <location>
        <begin position="494"/>
        <end position="519"/>
    </location>
</feature>
<dbReference type="AlphaFoldDB" id="A0AB34L7J1"/>
<protein>
    <recommendedName>
        <fullName evidence="9">Transmembrane 9 superfamily member</fullName>
    </recommendedName>
</protein>
<feature type="transmembrane region" description="Helical" evidence="9">
    <location>
        <begin position="531"/>
        <end position="555"/>
    </location>
</feature>
<evidence type="ECO:0000256" key="6">
    <source>
        <dbReference type="ARBA" id="ARBA00022989"/>
    </source>
</evidence>
<feature type="region of interest" description="Disordered" evidence="10">
    <location>
        <begin position="1"/>
        <end position="20"/>
    </location>
</feature>
<evidence type="ECO:0000256" key="10">
    <source>
        <dbReference type="SAM" id="MobiDB-lite"/>
    </source>
</evidence>
<evidence type="ECO:0000256" key="2">
    <source>
        <dbReference type="ARBA" id="ARBA00004555"/>
    </source>
</evidence>
<feature type="compositionally biased region" description="Low complexity" evidence="10">
    <location>
        <begin position="1"/>
        <end position="13"/>
    </location>
</feature>
<dbReference type="GO" id="GO:0016020">
    <property type="term" value="C:membrane"/>
    <property type="evidence" value="ECO:0007669"/>
    <property type="project" value="UniProtKB-SubCell"/>
</dbReference>
<reference evidence="11 12" key="1">
    <citation type="journal article" date="2020" name="Microbiol. Resour. Announc.">
        <title>Draft Genome Sequence of a Cladosporium Species Isolated from the Mesophotic Ascidian Didemnum maculosum.</title>
        <authorList>
            <person name="Gioti A."/>
            <person name="Siaperas R."/>
            <person name="Nikolaivits E."/>
            <person name="Le Goff G."/>
            <person name="Ouazzani J."/>
            <person name="Kotoulas G."/>
            <person name="Topakas E."/>
        </authorList>
    </citation>
    <scope>NUCLEOTIDE SEQUENCE [LARGE SCALE GENOMIC DNA]</scope>
    <source>
        <strain evidence="11 12">TM138-S3</strain>
    </source>
</reference>
<comment type="caution">
    <text evidence="11">The sequence shown here is derived from an EMBL/GenBank/DDBJ whole genome shotgun (WGS) entry which is preliminary data.</text>
</comment>
<dbReference type="InterPro" id="IPR004240">
    <property type="entry name" value="EMP70"/>
</dbReference>
<feature type="transmembrane region" description="Helical" evidence="9">
    <location>
        <begin position="651"/>
        <end position="681"/>
    </location>
</feature>
<evidence type="ECO:0000256" key="1">
    <source>
        <dbReference type="ARBA" id="ARBA00004141"/>
    </source>
</evidence>
<keyword evidence="7" id="KW-0333">Golgi apparatus</keyword>
<feature type="transmembrane region" description="Helical" evidence="9">
    <location>
        <begin position="561"/>
        <end position="584"/>
    </location>
</feature>
<dbReference type="PANTHER" id="PTHR10766:SF55">
    <property type="entry name" value="TRANSMEMBRANE 9 SUPERFAMILY MEMBER 4"/>
    <property type="match status" value="1"/>
</dbReference>
<feature type="transmembrane region" description="Helical" evidence="9">
    <location>
        <begin position="693"/>
        <end position="712"/>
    </location>
</feature>
<feature type="transmembrane region" description="Helical" evidence="9">
    <location>
        <begin position="621"/>
        <end position="645"/>
    </location>
</feature>
<feature type="region of interest" description="Disordered" evidence="10">
    <location>
        <begin position="400"/>
        <end position="440"/>
    </location>
</feature>
<evidence type="ECO:0000256" key="9">
    <source>
        <dbReference type="RuleBase" id="RU363079"/>
    </source>
</evidence>
<proteinExistence type="inferred from homology"/>
<keyword evidence="5" id="KW-0732">Signal</keyword>
<evidence type="ECO:0000256" key="5">
    <source>
        <dbReference type="ARBA" id="ARBA00022729"/>
    </source>
</evidence>
<dbReference type="RefSeq" id="XP_069234335.1">
    <property type="nucleotide sequence ID" value="XM_069368689.1"/>
</dbReference>
<feature type="compositionally biased region" description="Basic residues" evidence="10">
    <location>
        <begin position="400"/>
        <end position="412"/>
    </location>
</feature>
<evidence type="ECO:0000256" key="4">
    <source>
        <dbReference type="ARBA" id="ARBA00022692"/>
    </source>
</evidence>
<keyword evidence="6 9" id="KW-1133">Transmembrane helix</keyword>
<dbReference type="EMBL" id="JAAQHG020000001">
    <property type="protein sequence ID" value="KAL1591230.1"/>
    <property type="molecule type" value="Genomic_DNA"/>
</dbReference>
<dbReference type="GO" id="GO:0005794">
    <property type="term" value="C:Golgi apparatus"/>
    <property type="evidence" value="ECO:0007669"/>
    <property type="project" value="UniProtKB-SubCell"/>
</dbReference>
<comment type="similarity">
    <text evidence="3 9">Belongs to the nonaspanin (TM9SF) (TC 9.A.2) family.</text>
</comment>
<evidence type="ECO:0000256" key="8">
    <source>
        <dbReference type="ARBA" id="ARBA00023136"/>
    </source>
</evidence>
<name>A0AB34L7J1_9PEZI</name>
<accession>A0AB34L7J1</accession>
<evidence type="ECO:0000256" key="3">
    <source>
        <dbReference type="ARBA" id="ARBA00005227"/>
    </source>
</evidence>
<dbReference type="GO" id="GO:0072657">
    <property type="term" value="P:protein localization to membrane"/>
    <property type="evidence" value="ECO:0007669"/>
    <property type="project" value="TreeGrafter"/>
</dbReference>